<proteinExistence type="predicted"/>
<protein>
    <submittedName>
        <fullName evidence="1">Uncharacterized protein</fullName>
    </submittedName>
</protein>
<dbReference type="EMBL" id="CM009304">
    <property type="protein sequence ID" value="KAI9381219.1"/>
    <property type="molecule type" value="Genomic_DNA"/>
</dbReference>
<evidence type="ECO:0000313" key="1">
    <source>
        <dbReference type="EMBL" id="KAI9381219.1"/>
    </source>
</evidence>
<evidence type="ECO:0000313" key="2">
    <source>
        <dbReference type="Proteomes" id="UP000006729"/>
    </source>
</evidence>
<accession>A0ACC0RVH8</accession>
<keyword evidence="2" id="KW-1185">Reference proteome</keyword>
<reference evidence="1 2" key="1">
    <citation type="journal article" date="2006" name="Science">
        <title>The genome of black cottonwood, Populus trichocarpa (Torr. &amp; Gray).</title>
        <authorList>
            <person name="Tuskan G.A."/>
            <person name="Difazio S."/>
            <person name="Jansson S."/>
            <person name="Bohlmann J."/>
            <person name="Grigoriev I."/>
            <person name="Hellsten U."/>
            <person name="Putnam N."/>
            <person name="Ralph S."/>
            <person name="Rombauts S."/>
            <person name="Salamov A."/>
            <person name="Schein J."/>
            <person name="Sterck L."/>
            <person name="Aerts A."/>
            <person name="Bhalerao R.R."/>
            <person name="Bhalerao R.P."/>
            <person name="Blaudez D."/>
            <person name="Boerjan W."/>
            <person name="Brun A."/>
            <person name="Brunner A."/>
            <person name="Busov V."/>
            <person name="Campbell M."/>
            <person name="Carlson J."/>
            <person name="Chalot M."/>
            <person name="Chapman J."/>
            <person name="Chen G.L."/>
            <person name="Cooper D."/>
            <person name="Coutinho P.M."/>
            <person name="Couturier J."/>
            <person name="Covert S."/>
            <person name="Cronk Q."/>
            <person name="Cunningham R."/>
            <person name="Davis J."/>
            <person name="Degroeve S."/>
            <person name="Dejardin A."/>
            <person name="Depamphilis C."/>
            <person name="Detter J."/>
            <person name="Dirks B."/>
            <person name="Dubchak I."/>
            <person name="Duplessis S."/>
            <person name="Ehlting J."/>
            <person name="Ellis B."/>
            <person name="Gendler K."/>
            <person name="Goodstein D."/>
            <person name="Gribskov M."/>
            <person name="Grimwood J."/>
            <person name="Groover A."/>
            <person name="Gunter L."/>
            <person name="Hamberger B."/>
            <person name="Heinze B."/>
            <person name="Helariutta Y."/>
            <person name="Henrissat B."/>
            <person name="Holligan D."/>
            <person name="Holt R."/>
            <person name="Huang W."/>
            <person name="Islam-Faridi N."/>
            <person name="Jones S."/>
            <person name="Jones-Rhoades M."/>
            <person name="Jorgensen R."/>
            <person name="Joshi C."/>
            <person name="Kangasjarvi J."/>
            <person name="Karlsson J."/>
            <person name="Kelleher C."/>
            <person name="Kirkpatrick R."/>
            <person name="Kirst M."/>
            <person name="Kohler A."/>
            <person name="Kalluri U."/>
            <person name="Larimer F."/>
            <person name="Leebens-Mack J."/>
            <person name="Leple J.C."/>
            <person name="Locascio P."/>
            <person name="Lou Y."/>
            <person name="Lucas S."/>
            <person name="Martin F."/>
            <person name="Montanini B."/>
            <person name="Napoli C."/>
            <person name="Nelson D.R."/>
            <person name="Nelson C."/>
            <person name="Nieminen K."/>
            <person name="Nilsson O."/>
            <person name="Pereda V."/>
            <person name="Peter G."/>
            <person name="Philippe R."/>
            <person name="Pilate G."/>
            <person name="Poliakov A."/>
            <person name="Razumovskaya J."/>
            <person name="Richardson P."/>
            <person name="Rinaldi C."/>
            <person name="Ritland K."/>
            <person name="Rouze P."/>
            <person name="Ryaboy D."/>
            <person name="Schmutz J."/>
            <person name="Schrader J."/>
            <person name="Segerman B."/>
            <person name="Shin H."/>
            <person name="Siddiqui A."/>
            <person name="Sterky F."/>
            <person name="Terry A."/>
            <person name="Tsai C.J."/>
            <person name="Uberbacher E."/>
            <person name="Unneberg P."/>
            <person name="Vahala J."/>
            <person name="Wall K."/>
            <person name="Wessler S."/>
            <person name="Yang G."/>
            <person name="Yin T."/>
            <person name="Douglas C."/>
            <person name="Marra M."/>
            <person name="Sandberg G."/>
            <person name="Van de Peer Y."/>
            <person name="Rokhsar D."/>
        </authorList>
    </citation>
    <scope>NUCLEOTIDE SEQUENCE [LARGE SCALE GENOMIC DNA]</scope>
    <source>
        <strain evidence="2">cv. Nisqually</strain>
    </source>
</reference>
<sequence length="72" mass="8249">MVPVLVPAKLLGCFWATLLCLLYKGRCGYAWRELRCSQPSVMLLFMFLLHTSTHSIKLASYCSQTPLSFRYS</sequence>
<dbReference type="Proteomes" id="UP000006729">
    <property type="component" value="Chromosome 15"/>
</dbReference>
<name>A0ACC0RVH8_POPTR</name>
<comment type="caution">
    <text evidence="1">The sequence shown here is derived from an EMBL/GenBank/DDBJ whole genome shotgun (WGS) entry which is preliminary data.</text>
</comment>
<gene>
    <name evidence="1" type="ORF">POPTR_015G072732v4</name>
</gene>
<organism evidence="1 2">
    <name type="scientific">Populus trichocarpa</name>
    <name type="common">Western balsam poplar</name>
    <name type="synonym">Populus balsamifera subsp. trichocarpa</name>
    <dbReference type="NCBI Taxonomy" id="3694"/>
    <lineage>
        <taxon>Eukaryota</taxon>
        <taxon>Viridiplantae</taxon>
        <taxon>Streptophyta</taxon>
        <taxon>Embryophyta</taxon>
        <taxon>Tracheophyta</taxon>
        <taxon>Spermatophyta</taxon>
        <taxon>Magnoliopsida</taxon>
        <taxon>eudicotyledons</taxon>
        <taxon>Gunneridae</taxon>
        <taxon>Pentapetalae</taxon>
        <taxon>rosids</taxon>
        <taxon>fabids</taxon>
        <taxon>Malpighiales</taxon>
        <taxon>Salicaceae</taxon>
        <taxon>Saliceae</taxon>
        <taxon>Populus</taxon>
    </lineage>
</organism>